<protein>
    <submittedName>
        <fullName evidence="1">Uncharacterized protein</fullName>
    </submittedName>
</protein>
<accession>A0A2P5YFQ1</accession>
<dbReference type="AlphaFoldDB" id="A0A2P5YFQ1"/>
<reference evidence="1 2" key="1">
    <citation type="submission" date="2015-01" db="EMBL/GenBank/DDBJ databases">
        <title>Genome of allotetraploid Gossypium barbadense reveals genomic plasticity and fiber elongation in cotton evolution.</title>
        <authorList>
            <person name="Chen X."/>
            <person name="Liu X."/>
            <person name="Zhao B."/>
            <person name="Zheng H."/>
            <person name="Hu Y."/>
            <person name="Lu G."/>
            <person name="Yang C."/>
            <person name="Chen J."/>
            <person name="Shan C."/>
            <person name="Zhang L."/>
            <person name="Zhou Y."/>
            <person name="Wang L."/>
            <person name="Guo W."/>
            <person name="Bai Y."/>
            <person name="Ruan J."/>
            <person name="Shangguan X."/>
            <person name="Mao Y."/>
            <person name="Jiang J."/>
            <person name="Zhu Y."/>
            <person name="Lei J."/>
            <person name="Kang H."/>
            <person name="Chen S."/>
            <person name="He X."/>
            <person name="Wang R."/>
            <person name="Wang Y."/>
            <person name="Chen J."/>
            <person name="Wang L."/>
            <person name="Yu S."/>
            <person name="Wang B."/>
            <person name="Wei J."/>
            <person name="Song S."/>
            <person name="Lu X."/>
            <person name="Gao Z."/>
            <person name="Gu W."/>
            <person name="Deng X."/>
            <person name="Ma D."/>
            <person name="Wang S."/>
            <person name="Liang W."/>
            <person name="Fang L."/>
            <person name="Cai C."/>
            <person name="Zhu X."/>
            <person name="Zhou B."/>
            <person name="Zhang Y."/>
            <person name="Chen Z."/>
            <person name="Xu S."/>
            <person name="Zhu R."/>
            <person name="Wang S."/>
            <person name="Zhang T."/>
            <person name="Zhao G."/>
        </authorList>
    </citation>
    <scope>NUCLEOTIDE SEQUENCE [LARGE SCALE GENOMIC DNA]</scope>
    <source>
        <strain evidence="2">cv. Xinhai21</strain>
        <tissue evidence="1">Leaf</tissue>
    </source>
</reference>
<proteinExistence type="predicted"/>
<gene>
    <name evidence="1" type="ORF">GOBAR_AA06147</name>
</gene>
<sequence>MAEQTALNSICDTSSNFHLFAKSSFKNLTAFGICERASINGYLVVIQKSVWQASLFKFRAFGLMLVDSEVFFRYSKIESLTPR</sequence>
<dbReference type="EMBL" id="KZ663254">
    <property type="protein sequence ID" value="PPS14430.1"/>
    <property type="molecule type" value="Genomic_DNA"/>
</dbReference>
<evidence type="ECO:0000313" key="2">
    <source>
        <dbReference type="Proteomes" id="UP000239757"/>
    </source>
</evidence>
<organism evidence="1 2">
    <name type="scientific">Gossypium barbadense</name>
    <name type="common">Sea Island cotton</name>
    <name type="synonym">Hibiscus barbadensis</name>
    <dbReference type="NCBI Taxonomy" id="3634"/>
    <lineage>
        <taxon>Eukaryota</taxon>
        <taxon>Viridiplantae</taxon>
        <taxon>Streptophyta</taxon>
        <taxon>Embryophyta</taxon>
        <taxon>Tracheophyta</taxon>
        <taxon>Spermatophyta</taxon>
        <taxon>Magnoliopsida</taxon>
        <taxon>eudicotyledons</taxon>
        <taxon>Gunneridae</taxon>
        <taxon>Pentapetalae</taxon>
        <taxon>rosids</taxon>
        <taxon>malvids</taxon>
        <taxon>Malvales</taxon>
        <taxon>Malvaceae</taxon>
        <taxon>Malvoideae</taxon>
        <taxon>Gossypium</taxon>
    </lineage>
</organism>
<dbReference type="Proteomes" id="UP000239757">
    <property type="component" value="Unassembled WGS sequence"/>
</dbReference>
<name>A0A2P5YFQ1_GOSBA</name>
<evidence type="ECO:0000313" key="1">
    <source>
        <dbReference type="EMBL" id="PPS14430.1"/>
    </source>
</evidence>